<name>A0A4Q1D9X3_9BACT</name>
<feature type="domain" description="DUF2147" evidence="2">
    <location>
        <begin position="29"/>
        <end position="121"/>
    </location>
</feature>
<accession>A0A4Q1D9X3</accession>
<dbReference type="Pfam" id="PF09917">
    <property type="entry name" value="DUF2147"/>
    <property type="match status" value="1"/>
</dbReference>
<protein>
    <submittedName>
        <fullName evidence="3">DUF2147 domain-containing protein</fullName>
    </submittedName>
</protein>
<dbReference type="EMBL" id="SDHZ01000001">
    <property type="protein sequence ID" value="RXK85688.1"/>
    <property type="molecule type" value="Genomic_DNA"/>
</dbReference>
<keyword evidence="1" id="KW-0732">Signal</keyword>
<organism evidence="3 4">
    <name type="scientific">Filimonas effusa</name>
    <dbReference type="NCBI Taxonomy" id="2508721"/>
    <lineage>
        <taxon>Bacteria</taxon>
        <taxon>Pseudomonadati</taxon>
        <taxon>Bacteroidota</taxon>
        <taxon>Chitinophagia</taxon>
        <taxon>Chitinophagales</taxon>
        <taxon>Chitinophagaceae</taxon>
        <taxon>Filimonas</taxon>
    </lineage>
</organism>
<dbReference type="InterPro" id="IPR019223">
    <property type="entry name" value="DUF2147"/>
</dbReference>
<feature type="signal peptide" evidence="1">
    <location>
        <begin position="1"/>
        <end position="20"/>
    </location>
</feature>
<comment type="caution">
    <text evidence="3">The sequence shown here is derived from an EMBL/GenBank/DDBJ whole genome shotgun (WGS) entry which is preliminary data.</text>
</comment>
<evidence type="ECO:0000259" key="2">
    <source>
        <dbReference type="Pfam" id="PF09917"/>
    </source>
</evidence>
<feature type="chain" id="PRO_5020678348" evidence="1">
    <location>
        <begin position="21"/>
        <end position="124"/>
    </location>
</feature>
<dbReference type="OrthoDB" id="670849at2"/>
<dbReference type="Gene3D" id="2.40.128.520">
    <property type="match status" value="1"/>
</dbReference>
<evidence type="ECO:0000313" key="3">
    <source>
        <dbReference type="EMBL" id="RXK85688.1"/>
    </source>
</evidence>
<keyword evidence="4" id="KW-1185">Reference proteome</keyword>
<sequence length="124" mass="13560">MRYMISAFILALLCSLAAFARPDNDPILGKWTNASGNRVIEFVKNGDGFDAIIRKAEDSSLIGKKQISGLHKKNSTTYSDGTLYLVNQGKTAACSVVMSSPDLIQLTGKMGLFAKSQQWKRLKS</sequence>
<evidence type="ECO:0000256" key="1">
    <source>
        <dbReference type="SAM" id="SignalP"/>
    </source>
</evidence>
<dbReference type="RefSeq" id="WP_129001441.1">
    <property type="nucleotide sequence ID" value="NZ_SDHZ01000001.1"/>
</dbReference>
<proteinExistence type="predicted"/>
<gene>
    <name evidence="3" type="ORF">ESB13_02415</name>
</gene>
<reference evidence="3 4" key="1">
    <citation type="submission" date="2019-01" db="EMBL/GenBank/DDBJ databases">
        <title>Filimonas sp. strain TTM-71.</title>
        <authorList>
            <person name="Chen W.-M."/>
        </authorList>
    </citation>
    <scope>NUCLEOTIDE SEQUENCE [LARGE SCALE GENOMIC DNA]</scope>
    <source>
        <strain evidence="3 4">TTM-71</strain>
    </source>
</reference>
<dbReference type="Proteomes" id="UP000290545">
    <property type="component" value="Unassembled WGS sequence"/>
</dbReference>
<dbReference type="AlphaFoldDB" id="A0A4Q1D9X3"/>
<evidence type="ECO:0000313" key="4">
    <source>
        <dbReference type="Proteomes" id="UP000290545"/>
    </source>
</evidence>